<dbReference type="EMBL" id="QHHU01000055">
    <property type="protein sequence ID" value="RSM38707.1"/>
    <property type="molecule type" value="Genomic_DNA"/>
</dbReference>
<evidence type="ECO:0000256" key="2">
    <source>
        <dbReference type="SAM" id="Phobius"/>
    </source>
</evidence>
<dbReference type="OrthoDB" id="3610689at2"/>
<comment type="caution">
    <text evidence="3">The sequence shown here is derived from an EMBL/GenBank/DDBJ whole genome shotgun (WGS) entry which is preliminary data.</text>
</comment>
<keyword evidence="2" id="KW-0812">Transmembrane</keyword>
<evidence type="ECO:0000256" key="1">
    <source>
        <dbReference type="SAM" id="MobiDB-lite"/>
    </source>
</evidence>
<evidence type="ECO:0000313" key="3">
    <source>
        <dbReference type="EMBL" id="RSM38707.1"/>
    </source>
</evidence>
<keyword evidence="2" id="KW-1133">Transmembrane helix</keyword>
<name>A0A428W6U1_AMYBA</name>
<sequence length="401" mass="42900">MSWQEELRRLDAELAEGRIEPADHRKQRDELLAQASGSTVPSPVPSPLRRPGDTWRSANPASHPAAAQHGPPPQRRESSRPMVPQQLPHQTSYQTPQQLPHKPPHPPWQRTGLPVSPATSHVPAIPDHMTTAPSPADITPTRYLSVDGPAEQGPGSRFPPITPPGGESRPAAPLPGPEETPGKHRWATDGEPSSGRSWTSWPYVVLGGLVVLGVVIGATMWLGKDDSKPNALATFTPVVTQPPAAAAQPQLEDEVPPLPGLQHPESSTMSLARGLDLKLYPKEAAQIFSQHGVTQFVYRASSAGDTGFLGYAIPAESPEGAKAIIDYLREAAAAGGYLPITADPGMVTGRNGDLRMNGTWYTSGKVAVVLWASQPFAKDKNELKTSLDNAVAVFKKALPPR</sequence>
<feature type="region of interest" description="Disordered" evidence="1">
    <location>
        <begin position="15"/>
        <end position="197"/>
    </location>
</feature>
<evidence type="ECO:0000313" key="4">
    <source>
        <dbReference type="Proteomes" id="UP000286716"/>
    </source>
</evidence>
<reference evidence="3 4" key="1">
    <citation type="submission" date="2018-05" db="EMBL/GenBank/DDBJ databases">
        <title>Evolution of GPA BGCs.</title>
        <authorList>
            <person name="Waglechner N."/>
            <person name="Wright G.D."/>
        </authorList>
    </citation>
    <scope>NUCLEOTIDE SEQUENCE [LARGE SCALE GENOMIC DNA]</scope>
    <source>
        <strain evidence="3 4">DSM 5908</strain>
    </source>
</reference>
<accession>A0A428W6U1</accession>
<proteinExistence type="predicted"/>
<keyword evidence="2" id="KW-0472">Membrane</keyword>
<gene>
    <name evidence="3" type="ORF">DMA12_31950</name>
</gene>
<dbReference type="RefSeq" id="WP_020642697.1">
    <property type="nucleotide sequence ID" value="NZ_QHHU01000055.1"/>
</dbReference>
<protein>
    <submittedName>
        <fullName evidence="3">Uncharacterized protein</fullName>
    </submittedName>
</protein>
<dbReference type="Proteomes" id="UP000286716">
    <property type="component" value="Unassembled WGS sequence"/>
</dbReference>
<feature type="transmembrane region" description="Helical" evidence="2">
    <location>
        <begin position="201"/>
        <end position="222"/>
    </location>
</feature>
<feature type="compositionally biased region" description="Basic and acidic residues" evidence="1">
    <location>
        <begin position="15"/>
        <end position="31"/>
    </location>
</feature>
<keyword evidence="4" id="KW-1185">Reference proteome</keyword>
<organism evidence="3 4">
    <name type="scientific">Amycolatopsis balhimycina DSM 5908</name>
    <dbReference type="NCBI Taxonomy" id="1081091"/>
    <lineage>
        <taxon>Bacteria</taxon>
        <taxon>Bacillati</taxon>
        <taxon>Actinomycetota</taxon>
        <taxon>Actinomycetes</taxon>
        <taxon>Pseudonocardiales</taxon>
        <taxon>Pseudonocardiaceae</taxon>
        <taxon>Amycolatopsis</taxon>
    </lineage>
</organism>
<feature type="compositionally biased region" description="Low complexity" evidence="1">
    <location>
        <begin position="60"/>
        <end position="69"/>
    </location>
</feature>
<dbReference type="AlphaFoldDB" id="A0A428W6U1"/>